<keyword evidence="4 8" id="KW-1133">Transmembrane helix</keyword>
<organism evidence="13 14">
    <name type="scientific">Tegillarca granosa</name>
    <name type="common">Malaysian cockle</name>
    <name type="synonym">Anadara granosa</name>
    <dbReference type="NCBI Taxonomy" id="220873"/>
    <lineage>
        <taxon>Eukaryota</taxon>
        <taxon>Metazoa</taxon>
        <taxon>Spiralia</taxon>
        <taxon>Lophotrochozoa</taxon>
        <taxon>Mollusca</taxon>
        <taxon>Bivalvia</taxon>
        <taxon>Autobranchia</taxon>
        <taxon>Pteriomorphia</taxon>
        <taxon>Arcoida</taxon>
        <taxon>Arcoidea</taxon>
        <taxon>Arcidae</taxon>
        <taxon>Tegillarca</taxon>
    </lineage>
</organism>
<comment type="subcellular location">
    <subcellularLocation>
        <location evidence="1">Membrane</location>
        <topology evidence="1">Multi-pass membrane protein</topology>
    </subcellularLocation>
</comment>
<keyword evidence="2" id="KW-0813">Transport</keyword>
<dbReference type="Proteomes" id="UP001217089">
    <property type="component" value="Unassembled WGS sequence"/>
</dbReference>
<evidence type="ECO:0000259" key="10">
    <source>
        <dbReference type="Pfam" id="PF00520"/>
    </source>
</evidence>
<feature type="domain" description="TRPM-like" evidence="12">
    <location>
        <begin position="359"/>
        <end position="444"/>
    </location>
</feature>
<evidence type="ECO:0000313" key="13">
    <source>
        <dbReference type="EMBL" id="KAJ8319032.1"/>
    </source>
</evidence>
<feature type="transmembrane region" description="Helical" evidence="8">
    <location>
        <begin position="689"/>
        <end position="712"/>
    </location>
</feature>
<dbReference type="InterPro" id="IPR041491">
    <property type="entry name" value="TRPM_SLOG"/>
</dbReference>
<keyword evidence="3 8" id="KW-0812">Transmembrane</keyword>
<feature type="domain" description="Ion transport" evidence="10">
    <location>
        <begin position="558"/>
        <end position="809"/>
    </location>
</feature>
<evidence type="ECO:0000259" key="11">
    <source>
        <dbReference type="Pfam" id="PF18139"/>
    </source>
</evidence>
<evidence type="ECO:0000256" key="8">
    <source>
        <dbReference type="SAM" id="Phobius"/>
    </source>
</evidence>
<evidence type="ECO:0000256" key="3">
    <source>
        <dbReference type="ARBA" id="ARBA00022692"/>
    </source>
</evidence>
<evidence type="ECO:0000313" key="14">
    <source>
        <dbReference type="Proteomes" id="UP001217089"/>
    </source>
</evidence>
<evidence type="ECO:0000256" key="2">
    <source>
        <dbReference type="ARBA" id="ARBA00022448"/>
    </source>
</evidence>
<sequence length="906" mass="104689">MYLFLFFILVDVDTPPGTVWEIMARYWSLKPPGLLISVTGGAKNFEMTPKLRMRVKRGLMKAATSTGEAFRDHVITNGRRDNVVVLGIATWGYLKNKEALEGENESEEGCFPAIYSKEVVAKCPKGGALDMNHTHFIFVDDGSEGKHGKEIKFRADLESFIAKEVGISTDCKTKVNIPVTQLIIEGGINSLKTVYESVRNNLPVLVLEGSGRAADLISCAYHMTENRMDHFPNNFEEEMEHLCEQLFEWKPGEKQKSAKIDECIKQLKTEKTNTNAQLSLALAWNRCDIAENEIFSYENRHNWQNKKDFVKLFLENGLELTDFLDVKNLWNLYINCLTRHDSACQLLNSLISYLNILRSAALLGSALLKALSDYANIEENMELSNALLENSQFFESVAFDVLSECYKKDRTFSNQLLVRRLEIFGKTTLLTLADSCELMEFMGHPCCQSKLNTILGCIFLPILIPSIKFTSNEDLIDKIDLDQDEDFDDLEGKGIKHKVGPKPENDLSKSKYLKKKLHKVTLIQNCARDQGDTISIPAAVYCFYTAPCTVFLCHSIAYLVFLALFSFFVLTDLYPMNHPNSPSLYEGIVWGWTLTMVIEEIRQLFARDQRSLRYKFMSWFDNVWNRFDLLMYLMFLLSFILRLTLFGGQFTWARITYSITLTMYYIRIMHTFYVSKNIGPKVIMIKKMLTDLAFFFSILCVFVLSFGVLYHANLFPNAPASWKLLKGVLYIPYFQMYGELFLENMEGELPSPCSKNETEWRSGAAEQCAESNALVLVMAAVYMILTNVLLINLLIAMFSHTFQKVQDNSEKVWKFYKYSLVYEYYDRPTFVPPFIILNHIFRGFRWFLNYFWGIFSYHNQFKLRLDKRDNEKLNLFEKEAVEEYIHVSRLGEKEKMEKKVSNTAER</sequence>
<evidence type="ECO:0000256" key="1">
    <source>
        <dbReference type="ARBA" id="ARBA00004141"/>
    </source>
</evidence>
<keyword evidence="7" id="KW-0407">Ion channel</keyword>
<gene>
    <name evidence="13" type="ORF">KUTeg_004123</name>
</gene>
<feature type="chain" id="PRO_5045789299" evidence="9">
    <location>
        <begin position="20"/>
        <end position="906"/>
    </location>
</feature>
<proteinExistence type="predicted"/>
<evidence type="ECO:0000256" key="6">
    <source>
        <dbReference type="ARBA" id="ARBA00023136"/>
    </source>
</evidence>
<evidence type="ECO:0000256" key="7">
    <source>
        <dbReference type="ARBA" id="ARBA00023303"/>
    </source>
</evidence>
<name>A0ABQ9FST6_TEGGR</name>
<keyword evidence="5" id="KW-0406">Ion transport</keyword>
<protein>
    <submittedName>
        <fullName evidence="13">Uncharacterized protein</fullName>
    </submittedName>
</protein>
<evidence type="ECO:0000256" key="4">
    <source>
        <dbReference type="ARBA" id="ARBA00022989"/>
    </source>
</evidence>
<feature type="domain" description="TRPM SLOG" evidence="11">
    <location>
        <begin position="7"/>
        <end position="256"/>
    </location>
</feature>
<dbReference type="Pfam" id="PF18139">
    <property type="entry name" value="LSDAT_euk"/>
    <property type="match status" value="1"/>
</dbReference>
<dbReference type="Pfam" id="PF25508">
    <property type="entry name" value="TRPM2"/>
    <property type="match status" value="2"/>
</dbReference>
<dbReference type="InterPro" id="IPR050927">
    <property type="entry name" value="TRPM"/>
</dbReference>
<dbReference type="InterPro" id="IPR057366">
    <property type="entry name" value="TRPM-like"/>
</dbReference>
<evidence type="ECO:0000256" key="9">
    <source>
        <dbReference type="SAM" id="SignalP"/>
    </source>
</evidence>
<dbReference type="PANTHER" id="PTHR13800">
    <property type="entry name" value="TRANSIENT RECEPTOR POTENTIAL CATION CHANNEL, SUBFAMILY M, MEMBER 6"/>
    <property type="match status" value="1"/>
</dbReference>
<feature type="transmembrane region" description="Helical" evidence="8">
    <location>
        <begin position="773"/>
        <end position="795"/>
    </location>
</feature>
<feature type="transmembrane region" description="Helical" evidence="8">
    <location>
        <begin position="627"/>
        <end position="645"/>
    </location>
</feature>
<feature type="signal peptide" evidence="9">
    <location>
        <begin position="1"/>
        <end position="19"/>
    </location>
</feature>
<dbReference type="PANTHER" id="PTHR13800:SF12">
    <property type="entry name" value="TRANSIENT RECEPTOR POTENTIAL CATION CHANNEL SUBFAMILY M MEMBER-LIKE 2"/>
    <property type="match status" value="1"/>
</dbReference>
<accession>A0ABQ9FST6</accession>
<dbReference type="InterPro" id="IPR005821">
    <property type="entry name" value="Ion_trans_dom"/>
</dbReference>
<keyword evidence="9" id="KW-0732">Signal</keyword>
<evidence type="ECO:0000259" key="12">
    <source>
        <dbReference type="Pfam" id="PF25508"/>
    </source>
</evidence>
<feature type="domain" description="TRPM-like" evidence="12">
    <location>
        <begin position="304"/>
        <end position="336"/>
    </location>
</feature>
<comment type="caution">
    <text evidence="13">The sequence shown here is derived from an EMBL/GenBank/DDBJ whole genome shotgun (WGS) entry which is preliminary data.</text>
</comment>
<keyword evidence="6 8" id="KW-0472">Membrane</keyword>
<dbReference type="EMBL" id="JARBDR010000214">
    <property type="protein sequence ID" value="KAJ8319032.1"/>
    <property type="molecule type" value="Genomic_DNA"/>
</dbReference>
<reference evidence="13 14" key="1">
    <citation type="submission" date="2022-12" db="EMBL/GenBank/DDBJ databases">
        <title>Chromosome-level genome of Tegillarca granosa.</title>
        <authorList>
            <person name="Kim J."/>
        </authorList>
    </citation>
    <scope>NUCLEOTIDE SEQUENCE [LARGE SCALE GENOMIC DNA]</scope>
    <source>
        <strain evidence="13">Teg-2019</strain>
        <tissue evidence="13">Adductor muscle</tissue>
    </source>
</reference>
<feature type="transmembrane region" description="Helical" evidence="8">
    <location>
        <begin position="651"/>
        <end position="668"/>
    </location>
</feature>
<dbReference type="Pfam" id="PF00520">
    <property type="entry name" value="Ion_trans"/>
    <property type="match status" value="1"/>
</dbReference>
<feature type="transmembrane region" description="Helical" evidence="8">
    <location>
        <begin position="538"/>
        <end position="568"/>
    </location>
</feature>
<evidence type="ECO:0000256" key="5">
    <source>
        <dbReference type="ARBA" id="ARBA00023065"/>
    </source>
</evidence>
<keyword evidence="14" id="KW-1185">Reference proteome</keyword>